<comment type="caution">
    <text evidence="2">The sequence shown here is derived from an EMBL/GenBank/DDBJ whole genome shotgun (WGS) entry which is preliminary data.</text>
</comment>
<accession>A0A9P6L9R7</accession>
<keyword evidence="3" id="KW-1185">Reference proteome</keyword>
<evidence type="ECO:0000313" key="2">
    <source>
        <dbReference type="EMBL" id="KAF9788360.1"/>
    </source>
</evidence>
<sequence length="249" mass="27831">MKCLTCRSHPPIRRNKTRFLSTPADHLRLPRLFLSNRCTKADGEIVPQRHQPSCVLVLHTSNVLGIFSLVVNREEMSLNGCRTAPSGLLPKLSPRTLPRNRRDLRHNLWSPSTSFQCQISFSCCYGICGSSVRPPRIAEAAHALIRTCTSSSQSRASTIQLWKWWFCSEHEPLPTEQPLYTVLSITGLGSLDLSLSSLVSAALFVAKNKRTFQITLCFLTPWSPSRETADISPPPLTEITRRSPQVGLP</sequence>
<evidence type="ECO:0000256" key="1">
    <source>
        <dbReference type="SAM" id="MobiDB-lite"/>
    </source>
</evidence>
<reference evidence="2" key="1">
    <citation type="journal article" date="2020" name="Nat. Commun.">
        <title>Large-scale genome sequencing of mycorrhizal fungi provides insights into the early evolution of symbiotic traits.</title>
        <authorList>
            <person name="Miyauchi S."/>
            <person name="Kiss E."/>
            <person name="Kuo A."/>
            <person name="Drula E."/>
            <person name="Kohler A."/>
            <person name="Sanchez-Garcia M."/>
            <person name="Morin E."/>
            <person name="Andreopoulos B."/>
            <person name="Barry K.W."/>
            <person name="Bonito G."/>
            <person name="Buee M."/>
            <person name="Carver A."/>
            <person name="Chen C."/>
            <person name="Cichocki N."/>
            <person name="Clum A."/>
            <person name="Culley D."/>
            <person name="Crous P.W."/>
            <person name="Fauchery L."/>
            <person name="Girlanda M."/>
            <person name="Hayes R.D."/>
            <person name="Keri Z."/>
            <person name="LaButti K."/>
            <person name="Lipzen A."/>
            <person name="Lombard V."/>
            <person name="Magnuson J."/>
            <person name="Maillard F."/>
            <person name="Murat C."/>
            <person name="Nolan M."/>
            <person name="Ohm R.A."/>
            <person name="Pangilinan J."/>
            <person name="Pereira M.F."/>
            <person name="Perotto S."/>
            <person name="Peter M."/>
            <person name="Pfister S."/>
            <person name="Riley R."/>
            <person name="Sitrit Y."/>
            <person name="Stielow J.B."/>
            <person name="Szollosi G."/>
            <person name="Zifcakova L."/>
            <person name="Stursova M."/>
            <person name="Spatafora J.W."/>
            <person name="Tedersoo L."/>
            <person name="Vaario L.M."/>
            <person name="Yamada A."/>
            <person name="Yan M."/>
            <person name="Wang P."/>
            <person name="Xu J."/>
            <person name="Bruns T."/>
            <person name="Baldrian P."/>
            <person name="Vilgalys R."/>
            <person name="Dunand C."/>
            <person name="Henrissat B."/>
            <person name="Grigoriev I.V."/>
            <person name="Hibbett D."/>
            <person name="Nagy L.G."/>
            <person name="Martin F.M."/>
        </authorList>
    </citation>
    <scope>NUCLEOTIDE SEQUENCE</scope>
    <source>
        <strain evidence="2">UH-Tt-Lm1</strain>
    </source>
</reference>
<organism evidence="2 3">
    <name type="scientific">Thelephora terrestris</name>
    <dbReference type="NCBI Taxonomy" id="56493"/>
    <lineage>
        <taxon>Eukaryota</taxon>
        <taxon>Fungi</taxon>
        <taxon>Dikarya</taxon>
        <taxon>Basidiomycota</taxon>
        <taxon>Agaricomycotina</taxon>
        <taxon>Agaricomycetes</taxon>
        <taxon>Thelephorales</taxon>
        <taxon>Thelephoraceae</taxon>
        <taxon>Thelephora</taxon>
    </lineage>
</organism>
<name>A0A9P6L9R7_9AGAM</name>
<evidence type="ECO:0000313" key="3">
    <source>
        <dbReference type="Proteomes" id="UP000736335"/>
    </source>
</evidence>
<protein>
    <submittedName>
        <fullName evidence="2">Uncharacterized protein</fullName>
    </submittedName>
</protein>
<proteinExistence type="predicted"/>
<gene>
    <name evidence="2" type="ORF">BJ322DRAFT_626813</name>
</gene>
<dbReference type="AlphaFoldDB" id="A0A9P6L9R7"/>
<dbReference type="Proteomes" id="UP000736335">
    <property type="component" value="Unassembled WGS sequence"/>
</dbReference>
<reference evidence="2" key="2">
    <citation type="submission" date="2020-11" db="EMBL/GenBank/DDBJ databases">
        <authorList>
            <consortium name="DOE Joint Genome Institute"/>
            <person name="Kuo A."/>
            <person name="Miyauchi S."/>
            <person name="Kiss E."/>
            <person name="Drula E."/>
            <person name="Kohler A."/>
            <person name="Sanchez-Garcia M."/>
            <person name="Andreopoulos B."/>
            <person name="Barry K.W."/>
            <person name="Bonito G."/>
            <person name="Buee M."/>
            <person name="Carver A."/>
            <person name="Chen C."/>
            <person name="Cichocki N."/>
            <person name="Clum A."/>
            <person name="Culley D."/>
            <person name="Crous P.W."/>
            <person name="Fauchery L."/>
            <person name="Girlanda M."/>
            <person name="Hayes R."/>
            <person name="Keri Z."/>
            <person name="Labutti K."/>
            <person name="Lipzen A."/>
            <person name="Lombard V."/>
            <person name="Magnuson J."/>
            <person name="Maillard F."/>
            <person name="Morin E."/>
            <person name="Murat C."/>
            <person name="Nolan M."/>
            <person name="Ohm R."/>
            <person name="Pangilinan J."/>
            <person name="Pereira M."/>
            <person name="Perotto S."/>
            <person name="Peter M."/>
            <person name="Riley R."/>
            <person name="Sitrit Y."/>
            <person name="Stielow B."/>
            <person name="Szollosi G."/>
            <person name="Zifcakova L."/>
            <person name="Stursova M."/>
            <person name="Spatafora J.W."/>
            <person name="Tedersoo L."/>
            <person name="Vaario L.-M."/>
            <person name="Yamada A."/>
            <person name="Yan M."/>
            <person name="Wang P."/>
            <person name="Xu J."/>
            <person name="Bruns T."/>
            <person name="Baldrian P."/>
            <person name="Vilgalys R."/>
            <person name="Henrissat B."/>
            <person name="Grigoriev I.V."/>
            <person name="Hibbett D."/>
            <person name="Nagy L.G."/>
            <person name="Martin F.M."/>
        </authorList>
    </citation>
    <scope>NUCLEOTIDE SEQUENCE</scope>
    <source>
        <strain evidence="2">UH-Tt-Lm1</strain>
    </source>
</reference>
<dbReference type="EMBL" id="WIUZ02000004">
    <property type="protein sequence ID" value="KAF9788360.1"/>
    <property type="molecule type" value="Genomic_DNA"/>
</dbReference>
<feature type="region of interest" description="Disordered" evidence="1">
    <location>
        <begin position="225"/>
        <end position="249"/>
    </location>
</feature>